<dbReference type="Proteomes" id="UP000019426">
    <property type="component" value="Chromosome M2/40_rep1"/>
</dbReference>
<gene>
    <name evidence="2" type="ORF">CM240_0941</name>
</gene>
<dbReference type="HOGENOM" id="CLU_1109889_0_0_9"/>
<evidence type="ECO:0000313" key="2">
    <source>
        <dbReference type="EMBL" id="CDM68105.1"/>
    </source>
</evidence>
<dbReference type="OrthoDB" id="2134424at2"/>
<evidence type="ECO:0000313" key="3">
    <source>
        <dbReference type="Proteomes" id="UP000019426"/>
    </source>
</evidence>
<keyword evidence="1" id="KW-0472">Membrane</keyword>
<feature type="transmembrane region" description="Helical" evidence="1">
    <location>
        <begin position="224"/>
        <end position="241"/>
    </location>
</feature>
<dbReference type="AlphaFoldDB" id="W6SEL5"/>
<dbReference type="InterPro" id="IPR009574">
    <property type="entry name" value="DUF1189"/>
</dbReference>
<protein>
    <submittedName>
        <fullName evidence="2">Putative membrane protein</fullName>
    </submittedName>
</protein>
<feature type="transmembrane region" description="Helical" evidence="1">
    <location>
        <begin position="200"/>
        <end position="218"/>
    </location>
</feature>
<keyword evidence="1" id="KW-1133">Transmembrane helix</keyword>
<dbReference type="eggNOG" id="ENOG5033IFG">
    <property type="taxonomic scope" value="Bacteria"/>
</dbReference>
<dbReference type="EMBL" id="HG917868">
    <property type="protein sequence ID" value="CDM68105.1"/>
    <property type="molecule type" value="Genomic_DNA"/>
</dbReference>
<dbReference type="KEGG" id="clt:CM240_0941"/>
<keyword evidence="3" id="KW-1185">Reference proteome</keyword>
<proteinExistence type="predicted"/>
<dbReference type="PATRIC" id="fig|1216932.3.peg.927"/>
<feature type="transmembrane region" description="Helical" evidence="1">
    <location>
        <begin position="152"/>
        <end position="179"/>
    </location>
</feature>
<name>W6SEL5_9CLOT</name>
<dbReference type="RefSeq" id="WP_044036955.1">
    <property type="nucleotide sequence ID" value="NZ_HG917868.1"/>
</dbReference>
<organism evidence="2 3">
    <name type="scientific">Clostridium bornimense</name>
    <dbReference type="NCBI Taxonomy" id="1216932"/>
    <lineage>
        <taxon>Bacteria</taxon>
        <taxon>Bacillati</taxon>
        <taxon>Bacillota</taxon>
        <taxon>Clostridia</taxon>
        <taxon>Eubacteriales</taxon>
        <taxon>Clostridiaceae</taxon>
        <taxon>Clostridium</taxon>
    </lineage>
</organism>
<sequence>MFLVKGFLASTFKPEEYKEVRKKGMQYGFLYLFIAILLFTVITVIPVIGPMQKTFNKITNEVIPPFTIKSGEMSLKNGEDFYEKELDGSVFMVDLNAENDNTDQFNKYISGILISKNKIYIKTPNESMDFNIDKRFNIDDEEIKKFMPMMKIGMIISFFFIIVVNFISYLWVSLIIALVGNIAKSILKVNLSFKELFNMALYSLTTPLLVVLIMSFVYPLSSDANTFIIMVLGAITIIRGIKSMKVNINV</sequence>
<dbReference type="STRING" id="1216932.CM240_0941"/>
<reference evidence="2 3" key="1">
    <citation type="submission" date="2013-11" db="EMBL/GenBank/DDBJ databases">
        <title>Complete genome sequence of Clostridum sp. M2/40.</title>
        <authorList>
            <person name="Wibberg D."/>
            <person name="Puehler A."/>
            <person name="Schlueter A."/>
        </authorList>
    </citation>
    <scope>NUCLEOTIDE SEQUENCE [LARGE SCALE GENOMIC DNA]</scope>
    <source>
        <strain evidence="3">M2/40</strain>
    </source>
</reference>
<keyword evidence="1" id="KW-0812">Transmembrane</keyword>
<evidence type="ECO:0000256" key="1">
    <source>
        <dbReference type="SAM" id="Phobius"/>
    </source>
</evidence>
<dbReference type="Pfam" id="PF06691">
    <property type="entry name" value="DUF1189"/>
    <property type="match status" value="1"/>
</dbReference>
<accession>W6SEL5</accession>
<feature type="transmembrane region" description="Helical" evidence="1">
    <location>
        <begin position="28"/>
        <end position="48"/>
    </location>
</feature>